<evidence type="ECO:0000256" key="7">
    <source>
        <dbReference type="ARBA" id="ARBA00022692"/>
    </source>
</evidence>
<dbReference type="PANTHER" id="PTHR13285">
    <property type="entry name" value="ACYLTRANSFERASE"/>
    <property type="match status" value="1"/>
</dbReference>
<evidence type="ECO:0000256" key="14">
    <source>
        <dbReference type="SAM" id="Phobius"/>
    </source>
</evidence>
<feature type="transmembrane region" description="Helical" evidence="14">
    <location>
        <begin position="6"/>
        <end position="23"/>
    </location>
</feature>
<gene>
    <name evidence="15" type="ORF">ParKJ_19025</name>
</gene>
<dbReference type="InterPro" id="IPR028362">
    <property type="entry name" value="AlgI"/>
</dbReference>
<keyword evidence="7 14" id="KW-0812">Transmembrane</keyword>
<evidence type="ECO:0000256" key="2">
    <source>
        <dbReference type="ARBA" id="ARBA00005182"/>
    </source>
</evidence>
<feature type="transmembrane region" description="Helical" evidence="14">
    <location>
        <begin position="52"/>
        <end position="73"/>
    </location>
</feature>
<evidence type="ECO:0000256" key="3">
    <source>
        <dbReference type="ARBA" id="ARBA00010323"/>
    </source>
</evidence>
<proteinExistence type="inferred from homology"/>
<feature type="transmembrane region" description="Helical" evidence="14">
    <location>
        <begin position="422"/>
        <end position="441"/>
    </location>
</feature>
<evidence type="ECO:0000256" key="1">
    <source>
        <dbReference type="ARBA" id="ARBA00004651"/>
    </source>
</evidence>
<dbReference type="GO" id="GO:0016746">
    <property type="term" value="F:acyltransferase activity"/>
    <property type="evidence" value="ECO:0007669"/>
    <property type="project" value="UniProtKB-KW"/>
</dbReference>
<evidence type="ECO:0000256" key="8">
    <source>
        <dbReference type="ARBA" id="ARBA00022841"/>
    </source>
</evidence>
<dbReference type="Pfam" id="PF03062">
    <property type="entry name" value="MBOAT"/>
    <property type="match status" value="1"/>
</dbReference>
<keyword evidence="8" id="KW-0016">Alginate biosynthesis</keyword>
<accession>A0AAP5UUH3</accession>
<keyword evidence="5 13" id="KW-1003">Cell membrane</keyword>
<dbReference type="AlphaFoldDB" id="A0AAP5UUH3"/>
<comment type="caution">
    <text evidence="15">The sequence shown here is derived from an EMBL/GenBank/DDBJ whole genome shotgun (WGS) entry which is preliminary data.</text>
</comment>
<evidence type="ECO:0000256" key="12">
    <source>
        <dbReference type="ARBA" id="ARBA00031030"/>
    </source>
</evidence>
<evidence type="ECO:0000256" key="11">
    <source>
        <dbReference type="ARBA" id="ARBA00023315"/>
    </source>
</evidence>
<protein>
    <recommendedName>
        <fullName evidence="4">Probable alginate O-acetylase AlgI</fullName>
    </recommendedName>
    <alternativeName>
        <fullName evidence="12">Alginate biosynthesis protein AlgI</fullName>
    </alternativeName>
</protein>
<dbReference type="EMBL" id="JANSLM010000006">
    <property type="protein sequence ID" value="MDT8839520.1"/>
    <property type="molecule type" value="Genomic_DNA"/>
</dbReference>
<feature type="transmembrane region" description="Helical" evidence="14">
    <location>
        <begin position="533"/>
        <end position="552"/>
    </location>
</feature>
<reference evidence="15" key="1">
    <citation type="submission" date="2022-08" db="EMBL/GenBank/DDBJ databases">
        <authorList>
            <person name="Kim S.-J."/>
        </authorList>
    </citation>
    <scope>NUCLEOTIDE SEQUENCE</scope>
    <source>
        <strain evidence="15">KJ</strain>
    </source>
</reference>
<dbReference type="InterPro" id="IPR004299">
    <property type="entry name" value="MBOAT_fam"/>
</dbReference>
<dbReference type="PANTHER" id="PTHR13285:SF23">
    <property type="entry name" value="TEICHOIC ACID D-ALANYLTRANSFERASE"/>
    <property type="match status" value="1"/>
</dbReference>
<evidence type="ECO:0000256" key="9">
    <source>
        <dbReference type="ARBA" id="ARBA00022989"/>
    </source>
</evidence>
<keyword evidence="9 14" id="KW-1133">Transmembrane helix</keyword>
<keyword evidence="11 13" id="KW-0012">Acyltransferase</keyword>
<dbReference type="GO" id="GO:0005886">
    <property type="term" value="C:plasma membrane"/>
    <property type="evidence" value="ECO:0007669"/>
    <property type="project" value="UniProtKB-SubCell"/>
</dbReference>
<feature type="transmembrane region" description="Helical" evidence="14">
    <location>
        <begin position="195"/>
        <end position="212"/>
    </location>
</feature>
<comment type="similarity">
    <text evidence="3 13">Belongs to the membrane-bound acyltransferase family.</text>
</comment>
<dbReference type="PIRSF" id="PIRSF500217">
    <property type="entry name" value="AlgI"/>
    <property type="match status" value="1"/>
</dbReference>
<evidence type="ECO:0000256" key="10">
    <source>
        <dbReference type="ARBA" id="ARBA00023136"/>
    </source>
</evidence>
<keyword evidence="10 13" id="KW-0472">Membrane</keyword>
<dbReference type="RefSeq" id="WP_106353570.1">
    <property type="nucleotide sequence ID" value="NZ_JANSLM010000006.1"/>
</dbReference>
<sequence length="561" mass="61146">MLFNSFIFLTLFLPPALAGYYLLGQRMPRAAAAWLCGASIVFYGWWNPAFVGLLVASIVFNYAMSCAIVAAPAQSARRRWLLGLAIAADLALLVRYKYLATLLTALVHASGVAPADWLAHGMQDVILPLGVSFFTFTQIGYLLDCNAGIVKERDPLGYVQFVTFFPHLIAGPILHHKEMMTQFAQPATYKLRAENLSIGAFVFTIGLAKKVLFADTIAPFADAGFAAPHELQWLAAWGTCLAYALQLYFDFSGYSDMAVGLAKMFGVRFPLNFNSPFKAASIIDFWQRWHMTLTRYLTAYLYYPMAMRINRSRALRGLPIGRLAQRSTRGFLSTVAVPTFYTMALAGIWHGAGLQYLIYGLLHASYLTVNHAYRAWRAAAAPAVGGAAAGTAGTAAGSAQKTGLPGIAAPFAMRFKARVRHAGNVLLTFVAALVAFAFFRAHGVGDALALLQGMAGLHGIEALDWPAWGTANIGVGEWLHLVAGRSTLALQIAALLAIVWCMPNSHQLMGRFSPALERAAEGLPAALTWRPSLRWTVAMLGVLVFCVAQLHGEVRFLYFQF</sequence>
<evidence type="ECO:0000256" key="13">
    <source>
        <dbReference type="PIRNR" id="PIRNR016636"/>
    </source>
</evidence>
<feature type="transmembrane region" description="Helical" evidence="14">
    <location>
        <begin position="233"/>
        <end position="249"/>
    </location>
</feature>
<feature type="transmembrane region" description="Helical" evidence="14">
    <location>
        <begin position="30"/>
        <end position="46"/>
    </location>
</feature>
<name>A0AAP5UUH3_9BURK</name>
<feature type="transmembrane region" description="Helical" evidence="14">
    <location>
        <begin position="80"/>
        <end position="98"/>
    </location>
</feature>
<feature type="transmembrane region" description="Helical" evidence="14">
    <location>
        <begin position="478"/>
        <end position="502"/>
    </location>
</feature>
<dbReference type="InterPro" id="IPR051085">
    <property type="entry name" value="MB_O-acyltransferase"/>
</dbReference>
<evidence type="ECO:0000256" key="6">
    <source>
        <dbReference type="ARBA" id="ARBA00022679"/>
    </source>
</evidence>
<evidence type="ECO:0000256" key="4">
    <source>
        <dbReference type="ARBA" id="ARBA00016084"/>
    </source>
</evidence>
<comment type="pathway">
    <text evidence="2">Glycan biosynthesis; alginate biosynthesis.</text>
</comment>
<evidence type="ECO:0000256" key="5">
    <source>
        <dbReference type="ARBA" id="ARBA00022475"/>
    </source>
</evidence>
<comment type="subcellular location">
    <subcellularLocation>
        <location evidence="1">Cell membrane</location>
        <topology evidence="1">Multi-pass membrane protein</topology>
    </subcellularLocation>
</comment>
<dbReference type="GO" id="GO:0042121">
    <property type="term" value="P:alginic acid biosynthetic process"/>
    <property type="evidence" value="ECO:0007669"/>
    <property type="project" value="UniProtKB-KW"/>
</dbReference>
<keyword evidence="6 13" id="KW-0808">Transferase</keyword>
<dbReference type="InterPro" id="IPR024194">
    <property type="entry name" value="Ac/AlaTfrase_AlgI/DltB"/>
</dbReference>
<evidence type="ECO:0000313" key="16">
    <source>
        <dbReference type="Proteomes" id="UP001246473"/>
    </source>
</evidence>
<feature type="transmembrane region" description="Helical" evidence="14">
    <location>
        <begin position="331"/>
        <end position="350"/>
    </location>
</feature>
<evidence type="ECO:0000313" key="15">
    <source>
        <dbReference type="EMBL" id="MDT8839520.1"/>
    </source>
</evidence>
<dbReference type="Proteomes" id="UP001246473">
    <property type="component" value="Unassembled WGS sequence"/>
</dbReference>
<organism evidence="15 16">
    <name type="scientific">Paraburkholderia fungorum</name>
    <dbReference type="NCBI Taxonomy" id="134537"/>
    <lineage>
        <taxon>Bacteria</taxon>
        <taxon>Pseudomonadati</taxon>
        <taxon>Pseudomonadota</taxon>
        <taxon>Betaproteobacteria</taxon>
        <taxon>Burkholderiales</taxon>
        <taxon>Burkholderiaceae</taxon>
        <taxon>Paraburkholderia</taxon>
    </lineage>
</organism>
<feature type="transmembrane region" description="Helical" evidence="14">
    <location>
        <begin position="356"/>
        <end position="373"/>
    </location>
</feature>
<dbReference type="PIRSF" id="PIRSF016636">
    <property type="entry name" value="AlgI_DltB"/>
    <property type="match status" value="1"/>
</dbReference>
<feature type="transmembrane region" description="Helical" evidence="14">
    <location>
        <begin position="155"/>
        <end position="175"/>
    </location>
</feature>